<feature type="compositionally biased region" description="Polar residues" evidence="6">
    <location>
        <begin position="635"/>
        <end position="645"/>
    </location>
</feature>
<sequence>MCDVFVSCRDFDSLSKENVYENNRLAFEVAEQELGIPALLDPEDMVAMRVPDRLSILTYVSQFYNYFTNQTHAGVPPSMKRPAGISPSEPSIKKPVTVSKQVLLANSDSSEEVAERPRWNTLSSTCAICNKHVHLVQRYLVDGKLYHRNCFRCKECSSTLLPGAYKPGTHSGTFVCTHHRGQVTSRPQRPLSIPQSRLGSGSLPAQTLSSTSPLTLRRSLGTTKGSEDVKGSPSLEPQVNEEKGVEPSGTQEGLSISVKQLSAAFSVSTEKSHPSTGIAPRQLELSNSSNFKGTSEPKVESYLTKGAQRSSESRDPKEQAEHGVGEQQLPALQSELQDSQNKQQQVASMDMGSATENGVSSNTSGTPAIHVSESQNTNLASVNRTTPDEKLKVPVPVPRKMIDSASSTVATPHPVPRPRISFGGGGGGSGTSETSVQKSESGLLVNGGVTEQTAPVPKPRDRPQSLPERKDEDIKSKSHPWMALVNSEVKRRPAPPRPGAPTNPSSTQQGTTESVPQNPFEVEEEEEEETNNVSEKVQSAAPMETTPKSNHPWYGIQPANSPRSKKRPAPPLPNASPSASRSLQFQTHSSSVSETGPSPSLSMESISGNSAKSTPELHRKWEAEAADSSPAVVRSSATSNGSPGANENALLNAESPTPSSHHRPPPKPPVSCSPRLSTHPSPETNRVQHCSPDLQPKSSCKENPFDRKSSPAGVTAPPRPRKGPKPARPPAPGHGFPLIKRKVHADQYIPEENIQGELEQLEQNLDELEHRGVALEEKLRSCENDEDEDDLLVDWFKLIHEKHMLVRRESELVYTFKQQNLEERQADVEYELRCLLNKPEKDWTDEDRAREAELMQELITVIEQRNAIINSLDEDRQREEEEDKLLAAMIKNKDFHKDPNSEIKKKLKFKPSKMLKFLGNKPEVKSKSAKEKNL</sequence>
<dbReference type="SMART" id="SM00132">
    <property type="entry name" value="LIM"/>
    <property type="match status" value="1"/>
</dbReference>
<proteinExistence type="predicted"/>
<dbReference type="AlphaFoldDB" id="A0A401RQV4"/>
<feature type="compositionally biased region" description="Acidic residues" evidence="6">
    <location>
        <begin position="521"/>
        <end position="530"/>
    </location>
</feature>
<dbReference type="Proteomes" id="UP000287033">
    <property type="component" value="Unassembled WGS sequence"/>
</dbReference>
<evidence type="ECO:0008006" key="12">
    <source>
        <dbReference type="Google" id="ProtNLM"/>
    </source>
</evidence>
<accession>A0A401RQV4</accession>
<feature type="compositionally biased region" description="Polar residues" evidence="6">
    <location>
        <begin position="675"/>
        <end position="688"/>
    </location>
</feature>
<feature type="compositionally biased region" description="Polar residues" evidence="6">
    <location>
        <begin position="182"/>
        <end position="199"/>
    </location>
</feature>
<comment type="caution">
    <text evidence="10">The sequence shown here is derived from an EMBL/GenBank/DDBJ whole genome shotgun (WGS) entry which is preliminary data.</text>
</comment>
<dbReference type="InterPro" id="IPR050540">
    <property type="entry name" value="F-actin_Monoox_Mical"/>
</dbReference>
<feature type="compositionally biased region" description="Polar residues" evidence="6">
    <location>
        <begin position="431"/>
        <end position="440"/>
    </location>
</feature>
<dbReference type="SUPFAM" id="SSF47576">
    <property type="entry name" value="Calponin-homology domain, CH-domain"/>
    <property type="match status" value="1"/>
</dbReference>
<feature type="region of interest" description="Disordered" evidence="6">
    <location>
        <begin position="267"/>
        <end position="737"/>
    </location>
</feature>
<evidence type="ECO:0000313" key="11">
    <source>
        <dbReference type="Proteomes" id="UP000287033"/>
    </source>
</evidence>
<dbReference type="Gene3D" id="2.10.110.10">
    <property type="entry name" value="Cysteine Rich Protein"/>
    <property type="match status" value="1"/>
</dbReference>
<keyword evidence="1 4" id="KW-0479">Metal-binding</keyword>
<keyword evidence="5" id="KW-0175">Coiled coil</keyword>
<dbReference type="InterPro" id="IPR036872">
    <property type="entry name" value="CH_dom_sf"/>
</dbReference>
<evidence type="ECO:0000256" key="3">
    <source>
        <dbReference type="ARBA" id="ARBA00023038"/>
    </source>
</evidence>
<evidence type="ECO:0000256" key="5">
    <source>
        <dbReference type="SAM" id="Coils"/>
    </source>
</evidence>
<evidence type="ECO:0000313" key="10">
    <source>
        <dbReference type="EMBL" id="GCC20599.1"/>
    </source>
</evidence>
<dbReference type="InterPro" id="IPR001781">
    <property type="entry name" value="Znf_LIM"/>
</dbReference>
<gene>
    <name evidence="10" type="ORF">chiPu_0019162</name>
</gene>
<dbReference type="SUPFAM" id="SSF57716">
    <property type="entry name" value="Glucocorticoid receptor-like (DNA-binding domain)"/>
    <property type="match status" value="2"/>
</dbReference>
<evidence type="ECO:0000259" key="9">
    <source>
        <dbReference type="PROSITE" id="PS51848"/>
    </source>
</evidence>
<dbReference type="STRING" id="137246.A0A401RQV4"/>
<dbReference type="PROSITE" id="PS50023">
    <property type="entry name" value="LIM_DOMAIN_2"/>
    <property type="match status" value="1"/>
</dbReference>
<evidence type="ECO:0000256" key="6">
    <source>
        <dbReference type="SAM" id="MobiDB-lite"/>
    </source>
</evidence>
<feature type="compositionally biased region" description="Basic and acidic residues" evidence="6">
    <location>
        <begin position="699"/>
        <end position="709"/>
    </location>
</feature>
<evidence type="ECO:0000259" key="8">
    <source>
        <dbReference type="PROSITE" id="PS50023"/>
    </source>
</evidence>
<feature type="compositionally biased region" description="Low complexity" evidence="6">
    <location>
        <begin position="575"/>
        <end position="602"/>
    </location>
</feature>
<dbReference type="Gene3D" id="1.10.418.10">
    <property type="entry name" value="Calponin-like domain"/>
    <property type="match status" value="1"/>
</dbReference>
<dbReference type="GO" id="GO:0046872">
    <property type="term" value="F:metal ion binding"/>
    <property type="evidence" value="ECO:0007669"/>
    <property type="project" value="UniProtKB-KW"/>
</dbReference>
<evidence type="ECO:0000256" key="2">
    <source>
        <dbReference type="ARBA" id="ARBA00022833"/>
    </source>
</evidence>
<dbReference type="OMA" id="QSDHYIP"/>
<dbReference type="CDD" id="cd09444">
    <property type="entry name" value="LIM_Mical_like_1"/>
    <property type="match status" value="1"/>
</dbReference>
<keyword evidence="11" id="KW-1185">Reference proteome</keyword>
<keyword evidence="2 4" id="KW-0862">Zinc</keyword>
<dbReference type="PANTHER" id="PTHR23167">
    <property type="entry name" value="CALPONIN HOMOLOGY DOMAIN-CONTAINING PROTEIN DDB_G0272472-RELATED"/>
    <property type="match status" value="1"/>
</dbReference>
<dbReference type="FunFam" id="1.10.418.10:FF:000112">
    <property type="entry name" value="MICAL like 1"/>
    <property type="match status" value="1"/>
</dbReference>
<protein>
    <recommendedName>
        <fullName evidence="12">MICAL-like protein 1</fullName>
    </recommendedName>
</protein>
<feature type="compositionally biased region" description="Polar residues" evidence="6">
    <location>
        <begin position="603"/>
        <end position="613"/>
    </location>
</feature>
<feature type="compositionally biased region" description="Low complexity" evidence="6">
    <location>
        <begin position="202"/>
        <end position="223"/>
    </location>
</feature>
<feature type="compositionally biased region" description="Polar residues" evidence="6">
    <location>
        <begin position="354"/>
        <end position="385"/>
    </location>
</feature>
<feature type="region of interest" description="Disordered" evidence="6">
    <location>
        <begin position="180"/>
        <end position="251"/>
    </location>
</feature>
<feature type="compositionally biased region" description="Basic and acidic residues" evidence="6">
    <location>
        <begin position="311"/>
        <end position="324"/>
    </location>
</feature>
<evidence type="ECO:0000256" key="4">
    <source>
        <dbReference type="PROSITE-ProRule" id="PRU00125"/>
    </source>
</evidence>
<dbReference type="SMART" id="SM01203">
    <property type="entry name" value="DUF3585"/>
    <property type="match status" value="1"/>
</dbReference>
<dbReference type="InterPro" id="IPR022735">
    <property type="entry name" value="bMERB_dom"/>
</dbReference>
<evidence type="ECO:0000256" key="1">
    <source>
        <dbReference type="ARBA" id="ARBA00022723"/>
    </source>
</evidence>
<reference evidence="10 11" key="1">
    <citation type="journal article" date="2018" name="Nat. Ecol. Evol.">
        <title>Shark genomes provide insights into elasmobranch evolution and the origin of vertebrates.</title>
        <authorList>
            <person name="Hara Y"/>
            <person name="Yamaguchi K"/>
            <person name="Onimaru K"/>
            <person name="Kadota M"/>
            <person name="Koyanagi M"/>
            <person name="Keeley SD"/>
            <person name="Tatsumi K"/>
            <person name="Tanaka K"/>
            <person name="Motone F"/>
            <person name="Kageyama Y"/>
            <person name="Nozu R"/>
            <person name="Adachi N"/>
            <person name="Nishimura O"/>
            <person name="Nakagawa R"/>
            <person name="Tanegashima C"/>
            <person name="Kiyatake I"/>
            <person name="Matsumoto R"/>
            <person name="Murakumo K"/>
            <person name="Nishida K"/>
            <person name="Terakita A"/>
            <person name="Kuratani S"/>
            <person name="Sato K"/>
            <person name="Hyodo S Kuraku.S."/>
        </authorList>
    </citation>
    <scope>NUCLEOTIDE SEQUENCE [LARGE SCALE GENOMIC DNA]</scope>
</reference>
<feature type="domain" description="BMERB" evidence="9">
    <location>
        <begin position="741"/>
        <end position="888"/>
    </location>
</feature>
<organism evidence="10 11">
    <name type="scientific">Chiloscyllium punctatum</name>
    <name type="common">Brownbanded bambooshark</name>
    <name type="synonym">Hemiscyllium punctatum</name>
    <dbReference type="NCBI Taxonomy" id="137246"/>
    <lineage>
        <taxon>Eukaryota</taxon>
        <taxon>Metazoa</taxon>
        <taxon>Chordata</taxon>
        <taxon>Craniata</taxon>
        <taxon>Vertebrata</taxon>
        <taxon>Chondrichthyes</taxon>
        <taxon>Elasmobranchii</taxon>
        <taxon>Galeomorphii</taxon>
        <taxon>Galeoidea</taxon>
        <taxon>Orectolobiformes</taxon>
        <taxon>Hemiscylliidae</taxon>
        <taxon>Chiloscyllium</taxon>
    </lineage>
</organism>
<dbReference type="PROSITE" id="PS51848">
    <property type="entry name" value="BMERB"/>
    <property type="match status" value="1"/>
</dbReference>
<dbReference type="OrthoDB" id="8062037at2759"/>
<feature type="compositionally biased region" description="Basic and acidic residues" evidence="6">
    <location>
        <begin position="458"/>
        <end position="476"/>
    </location>
</feature>
<feature type="domain" description="Calponin-homology (CH)" evidence="7">
    <location>
        <begin position="1"/>
        <end position="68"/>
    </location>
</feature>
<dbReference type="Pfam" id="PF12130">
    <property type="entry name" value="bMERB_dom"/>
    <property type="match status" value="1"/>
</dbReference>
<keyword evidence="3 4" id="KW-0440">LIM domain</keyword>
<dbReference type="InterPro" id="IPR001715">
    <property type="entry name" value="CH_dom"/>
</dbReference>
<dbReference type="EMBL" id="BEZZ01001854">
    <property type="protein sequence ID" value="GCC20599.1"/>
    <property type="molecule type" value="Genomic_DNA"/>
</dbReference>
<feature type="compositionally biased region" description="Polar residues" evidence="6">
    <location>
        <begin position="330"/>
        <end position="347"/>
    </location>
</feature>
<feature type="compositionally biased region" description="Polar residues" evidence="6">
    <location>
        <begin position="284"/>
        <end position="293"/>
    </location>
</feature>
<dbReference type="PANTHER" id="PTHR23167:SF89">
    <property type="entry name" value="MICAL-LIKE PROTEIN 1"/>
    <property type="match status" value="1"/>
</dbReference>
<dbReference type="Pfam" id="PF00307">
    <property type="entry name" value="CH"/>
    <property type="match status" value="1"/>
</dbReference>
<dbReference type="Pfam" id="PF00412">
    <property type="entry name" value="LIM"/>
    <property type="match status" value="1"/>
</dbReference>
<feature type="domain" description="LIM zinc-binding" evidence="8">
    <location>
        <begin position="124"/>
        <end position="186"/>
    </location>
</feature>
<feature type="coiled-coil region" evidence="5">
    <location>
        <begin position="751"/>
        <end position="785"/>
    </location>
</feature>
<evidence type="ECO:0000259" key="7">
    <source>
        <dbReference type="PROSITE" id="PS50021"/>
    </source>
</evidence>
<dbReference type="PROSITE" id="PS50021">
    <property type="entry name" value="CH"/>
    <property type="match status" value="1"/>
</dbReference>
<feature type="compositionally biased region" description="Polar residues" evidence="6">
    <location>
        <begin position="502"/>
        <end position="517"/>
    </location>
</feature>
<name>A0A401RQV4_CHIPU</name>
<dbReference type="PROSITE" id="PS00478">
    <property type="entry name" value="LIM_DOMAIN_1"/>
    <property type="match status" value="1"/>
</dbReference>